<feature type="region of interest" description="Disordered" evidence="1">
    <location>
        <begin position="54"/>
        <end position="78"/>
    </location>
</feature>
<keyword evidence="3" id="KW-1185">Reference proteome</keyword>
<reference evidence="2 3" key="1">
    <citation type="submission" date="2023-07" db="EMBL/GenBank/DDBJ databases">
        <title>Sequencing the genomes of 1000 actinobacteria strains.</title>
        <authorList>
            <person name="Klenk H.-P."/>
        </authorList>
    </citation>
    <scope>NUCLEOTIDE SEQUENCE [LARGE SCALE GENOMIC DNA]</scope>
    <source>
        <strain evidence="2 3">DSM 44710</strain>
    </source>
</reference>
<protein>
    <submittedName>
        <fullName evidence="2">Uncharacterized protein</fullName>
    </submittedName>
</protein>
<dbReference type="EMBL" id="JAUSRA010000001">
    <property type="protein sequence ID" value="MDP9799324.1"/>
    <property type="molecule type" value="Genomic_DNA"/>
</dbReference>
<comment type="caution">
    <text evidence="2">The sequence shown here is derived from an EMBL/GenBank/DDBJ whole genome shotgun (WGS) entry which is preliminary data.</text>
</comment>
<evidence type="ECO:0000313" key="3">
    <source>
        <dbReference type="Proteomes" id="UP001240984"/>
    </source>
</evidence>
<name>A0ABT9N6L1_9ACTN</name>
<evidence type="ECO:0000256" key="1">
    <source>
        <dbReference type="SAM" id="MobiDB-lite"/>
    </source>
</evidence>
<gene>
    <name evidence="2" type="ORF">J2S43_007836</name>
</gene>
<feature type="compositionally biased region" description="Polar residues" evidence="1">
    <location>
        <begin position="69"/>
        <end position="78"/>
    </location>
</feature>
<sequence length="78" mass="8722">MVRPKWTGSEEQLRALSEAVEARRSASDAEEASWLKMQAARVAGVPDELLCEQTNTSRSKLNRKLGARPTQSRPQRQA</sequence>
<dbReference type="Proteomes" id="UP001240984">
    <property type="component" value="Unassembled WGS sequence"/>
</dbReference>
<organism evidence="2 3">
    <name type="scientific">Catenuloplanes nepalensis</name>
    <dbReference type="NCBI Taxonomy" id="587533"/>
    <lineage>
        <taxon>Bacteria</taxon>
        <taxon>Bacillati</taxon>
        <taxon>Actinomycetota</taxon>
        <taxon>Actinomycetes</taxon>
        <taxon>Micromonosporales</taxon>
        <taxon>Micromonosporaceae</taxon>
        <taxon>Catenuloplanes</taxon>
    </lineage>
</organism>
<dbReference type="RefSeq" id="WP_306838108.1">
    <property type="nucleotide sequence ID" value="NZ_JAUSRA010000001.1"/>
</dbReference>
<accession>A0ABT9N6L1</accession>
<proteinExistence type="predicted"/>
<evidence type="ECO:0000313" key="2">
    <source>
        <dbReference type="EMBL" id="MDP9799324.1"/>
    </source>
</evidence>